<sequence>MDSILTNAKEVKRKEKLLKDMMASSKRHNKWSKSPSNPPSHSHSPTYSEVVVAQPRAHRAKSIDTITSWPEGPENEYAVQKPYSNPCRRGMAEFPKLSPTIEGDFNTDSPARDQSPFHPHLPYIVDAKALQEAVNKDAQFIFKTICRIIEDQKSKGAQMDQLRADIEHYTGELRNVKENWMDVNQQLLVSESQLTDSKQHLTRVQTELTNTRHLLGAAQQQLVNAQSQLKAAEEDLNYRQLDWTTRTQRYEELIAIGSAKQVLLWKYIERLNAGVPPGPKGFENFPTPSMTGTQLTPGPPTSPNSDHSDSTITDFKGSPVRGSLAGSPERGGFQGGLEQGLAAVSFDKVKGVVRGSLARSPERGGFNPAASAFIPGASSPTKSIVSVASTSSVPPPPRPQTPQEDVLSLVLSLPARFYGICPKSLCASMAYQCTIPSCRLQHVCEAYNDENGNGCNDKNCRFVHEYRSCEDEVEGFRCRFAHVAHSSAKRKGHMEKKAHQHFVSNEEWKARVTVAGLRNAHFEAKY</sequence>
<evidence type="ECO:0000313" key="3">
    <source>
        <dbReference type="Proteomes" id="UP000184330"/>
    </source>
</evidence>
<gene>
    <name evidence="2" type="ORF">PAC_11651</name>
</gene>
<reference evidence="2 3" key="1">
    <citation type="submission" date="2016-03" db="EMBL/GenBank/DDBJ databases">
        <authorList>
            <person name="Ploux O."/>
        </authorList>
    </citation>
    <scope>NUCLEOTIDE SEQUENCE [LARGE SCALE GENOMIC DNA]</scope>
    <source>
        <strain evidence="2 3">UAMH 11012</strain>
    </source>
</reference>
<feature type="compositionally biased region" description="Low complexity" evidence="1">
    <location>
        <begin position="32"/>
        <end position="45"/>
    </location>
</feature>
<dbReference type="Proteomes" id="UP000184330">
    <property type="component" value="Unassembled WGS sequence"/>
</dbReference>
<name>A0A1L7X9Q7_9HELO</name>
<keyword evidence="3" id="KW-1185">Reference proteome</keyword>
<dbReference type="AlphaFoldDB" id="A0A1L7X9Q7"/>
<dbReference type="EMBL" id="FJOG01000019">
    <property type="protein sequence ID" value="CZR61754.1"/>
    <property type="molecule type" value="Genomic_DNA"/>
</dbReference>
<feature type="compositionally biased region" description="Polar residues" evidence="1">
    <location>
        <begin position="286"/>
        <end position="296"/>
    </location>
</feature>
<organism evidence="2 3">
    <name type="scientific">Phialocephala subalpina</name>
    <dbReference type="NCBI Taxonomy" id="576137"/>
    <lineage>
        <taxon>Eukaryota</taxon>
        <taxon>Fungi</taxon>
        <taxon>Dikarya</taxon>
        <taxon>Ascomycota</taxon>
        <taxon>Pezizomycotina</taxon>
        <taxon>Leotiomycetes</taxon>
        <taxon>Helotiales</taxon>
        <taxon>Mollisiaceae</taxon>
        <taxon>Phialocephala</taxon>
        <taxon>Phialocephala fortinii species complex</taxon>
    </lineage>
</organism>
<accession>A0A1L7X9Q7</accession>
<feature type="region of interest" description="Disordered" evidence="1">
    <location>
        <begin position="276"/>
        <end position="334"/>
    </location>
</feature>
<feature type="compositionally biased region" description="Basic and acidic residues" evidence="1">
    <location>
        <begin position="9"/>
        <end position="19"/>
    </location>
</feature>
<proteinExistence type="predicted"/>
<feature type="region of interest" description="Disordered" evidence="1">
    <location>
        <begin position="1"/>
        <end position="48"/>
    </location>
</feature>
<evidence type="ECO:0000256" key="1">
    <source>
        <dbReference type="SAM" id="MobiDB-lite"/>
    </source>
</evidence>
<dbReference type="OrthoDB" id="3515818at2759"/>
<evidence type="ECO:0000313" key="2">
    <source>
        <dbReference type="EMBL" id="CZR61754.1"/>
    </source>
</evidence>
<protein>
    <submittedName>
        <fullName evidence="2">Uncharacterized protein</fullName>
    </submittedName>
</protein>